<reference evidence="2" key="1">
    <citation type="submission" date="2018-05" db="EMBL/GenBank/DDBJ databases">
        <authorList>
            <person name="Lanie J.A."/>
            <person name="Ng W.-L."/>
            <person name="Kazmierczak K.M."/>
            <person name="Andrzejewski T.M."/>
            <person name="Davidsen T.M."/>
            <person name="Wayne K.J."/>
            <person name="Tettelin H."/>
            <person name="Glass J.I."/>
            <person name="Rusch D."/>
            <person name="Podicherti R."/>
            <person name="Tsui H.-C.T."/>
            <person name="Winkler M.E."/>
        </authorList>
    </citation>
    <scope>NUCLEOTIDE SEQUENCE</scope>
</reference>
<feature type="transmembrane region" description="Helical" evidence="1">
    <location>
        <begin position="106"/>
        <end position="124"/>
    </location>
</feature>
<feature type="transmembrane region" description="Helical" evidence="1">
    <location>
        <begin position="133"/>
        <end position="151"/>
    </location>
</feature>
<feature type="transmembrane region" description="Helical" evidence="1">
    <location>
        <begin position="48"/>
        <end position="69"/>
    </location>
</feature>
<feature type="transmembrane region" description="Helical" evidence="1">
    <location>
        <begin position="81"/>
        <end position="100"/>
    </location>
</feature>
<accession>A0A382UYE8</accession>
<keyword evidence="1" id="KW-1133">Transmembrane helix</keyword>
<organism evidence="2">
    <name type="scientific">marine metagenome</name>
    <dbReference type="NCBI Taxonomy" id="408172"/>
    <lineage>
        <taxon>unclassified sequences</taxon>
        <taxon>metagenomes</taxon>
        <taxon>ecological metagenomes</taxon>
    </lineage>
</organism>
<proteinExistence type="predicted"/>
<evidence type="ECO:0008006" key="3">
    <source>
        <dbReference type="Google" id="ProtNLM"/>
    </source>
</evidence>
<dbReference type="AlphaFoldDB" id="A0A382UYE8"/>
<sequence>DEAFAVSGYSYTHFIQGTPEIGDPIYGDTNESNMYKFLTIGMTSMVKFLGLLLIPTSVFFALVGFVLIIKNKKNIKIDYAIITIILTSIIMILPAFYTYGRGSEDIRFVFMSLPLIILVSLYGINKWKIKRKNLMTVFMITAIILASFIFLDSKKIDQDYEKEVFSITKFITSKTSVINGDSADIRYRTASGLVINWPNLPVSTLGETHLDRTLIRISTSDERSLVEFIDSSKDQGLTHLAVDGREHQPGFLRDVFYHDEKYPYLKIIYDSSELGMKYHVKIYEIDFVR</sequence>
<keyword evidence="1" id="KW-0812">Transmembrane</keyword>
<keyword evidence="1" id="KW-0472">Membrane</keyword>
<feature type="non-terminal residue" evidence="2">
    <location>
        <position position="289"/>
    </location>
</feature>
<gene>
    <name evidence="2" type="ORF">METZ01_LOCUS391639</name>
</gene>
<feature type="non-terminal residue" evidence="2">
    <location>
        <position position="1"/>
    </location>
</feature>
<protein>
    <recommendedName>
        <fullName evidence="3">Glycosyltransferase RgtA/B/C/D-like domain-containing protein</fullName>
    </recommendedName>
</protein>
<evidence type="ECO:0000313" key="2">
    <source>
        <dbReference type="EMBL" id="SVD38785.1"/>
    </source>
</evidence>
<name>A0A382UYE8_9ZZZZ</name>
<evidence type="ECO:0000256" key="1">
    <source>
        <dbReference type="SAM" id="Phobius"/>
    </source>
</evidence>
<dbReference type="EMBL" id="UINC01147449">
    <property type="protein sequence ID" value="SVD38785.1"/>
    <property type="molecule type" value="Genomic_DNA"/>
</dbReference>